<feature type="compositionally biased region" description="Basic and acidic residues" evidence="1">
    <location>
        <begin position="15"/>
        <end position="28"/>
    </location>
</feature>
<evidence type="ECO:0000313" key="3">
    <source>
        <dbReference type="Proteomes" id="UP000076502"/>
    </source>
</evidence>
<feature type="compositionally biased region" description="Polar residues" evidence="1">
    <location>
        <begin position="1"/>
        <end position="10"/>
    </location>
</feature>
<organism evidence="2 3">
    <name type="scientific">Dufourea novaeangliae</name>
    <name type="common">Sweat bee</name>
    <dbReference type="NCBI Taxonomy" id="178035"/>
    <lineage>
        <taxon>Eukaryota</taxon>
        <taxon>Metazoa</taxon>
        <taxon>Ecdysozoa</taxon>
        <taxon>Arthropoda</taxon>
        <taxon>Hexapoda</taxon>
        <taxon>Insecta</taxon>
        <taxon>Pterygota</taxon>
        <taxon>Neoptera</taxon>
        <taxon>Endopterygota</taxon>
        <taxon>Hymenoptera</taxon>
        <taxon>Apocrita</taxon>
        <taxon>Aculeata</taxon>
        <taxon>Apoidea</taxon>
        <taxon>Anthophila</taxon>
        <taxon>Halictidae</taxon>
        <taxon>Rophitinae</taxon>
        <taxon>Dufourea</taxon>
    </lineage>
</organism>
<name>A0A154PC72_DUFNO</name>
<keyword evidence="3" id="KW-1185">Reference proteome</keyword>
<dbReference type="AlphaFoldDB" id="A0A154PC72"/>
<evidence type="ECO:0000313" key="2">
    <source>
        <dbReference type="EMBL" id="KZC08878.1"/>
    </source>
</evidence>
<feature type="region of interest" description="Disordered" evidence="1">
    <location>
        <begin position="1"/>
        <end position="42"/>
    </location>
</feature>
<proteinExistence type="predicted"/>
<dbReference type="Proteomes" id="UP000076502">
    <property type="component" value="Unassembled WGS sequence"/>
</dbReference>
<evidence type="ECO:0000256" key="1">
    <source>
        <dbReference type="SAM" id="MobiDB-lite"/>
    </source>
</evidence>
<reference evidence="2 3" key="1">
    <citation type="submission" date="2015-07" db="EMBL/GenBank/DDBJ databases">
        <title>The genome of Dufourea novaeangliae.</title>
        <authorList>
            <person name="Pan H."/>
            <person name="Kapheim K."/>
        </authorList>
    </citation>
    <scope>NUCLEOTIDE SEQUENCE [LARGE SCALE GENOMIC DNA]</scope>
    <source>
        <strain evidence="2">0120121106</strain>
        <tissue evidence="2">Whole body</tissue>
    </source>
</reference>
<protein>
    <submittedName>
        <fullName evidence="2">Uncharacterized protein</fullName>
    </submittedName>
</protein>
<dbReference type="EMBL" id="KQ434857">
    <property type="protein sequence ID" value="KZC08878.1"/>
    <property type="molecule type" value="Genomic_DNA"/>
</dbReference>
<gene>
    <name evidence="2" type="ORF">WN55_11381</name>
</gene>
<sequence>MTEQKNNNKGIGTPRYDRHTKLSELKREKINKKRREGERERERDTSYMFLITFLRAFENN</sequence>
<accession>A0A154PC72</accession>